<organism evidence="4 5">
    <name type="scientific">Polaribacter vadi</name>
    <dbReference type="NCBI Taxonomy" id="1774273"/>
    <lineage>
        <taxon>Bacteria</taxon>
        <taxon>Pseudomonadati</taxon>
        <taxon>Bacteroidota</taxon>
        <taxon>Flavobacteriia</taxon>
        <taxon>Flavobacteriales</taxon>
        <taxon>Flavobacteriaceae</taxon>
    </lineage>
</organism>
<keyword evidence="1" id="KW-0472">Membrane</keyword>
<dbReference type="EMBL" id="LSFM01000019">
    <property type="protein sequence ID" value="OBY65080.1"/>
    <property type="molecule type" value="Genomic_DNA"/>
</dbReference>
<dbReference type="RefSeq" id="WP_065318454.1">
    <property type="nucleotide sequence ID" value="NZ_CP017477.1"/>
</dbReference>
<dbReference type="InterPro" id="IPR016032">
    <property type="entry name" value="Sig_transdc_resp-reg_C-effctor"/>
</dbReference>
<dbReference type="Proteomes" id="UP000092584">
    <property type="component" value="Unassembled WGS sequence"/>
</dbReference>
<evidence type="ECO:0000313" key="4">
    <source>
        <dbReference type="EMBL" id="OBY65080.1"/>
    </source>
</evidence>
<dbReference type="InterPro" id="IPR000792">
    <property type="entry name" value="Tscrpt_reg_LuxR_C"/>
</dbReference>
<keyword evidence="1" id="KW-1133">Transmembrane helix</keyword>
<dbReference type="Pfam" id="PF07495">
    <property type="entry name" value="Y_Y_Y"/>
    <property type="match status" value="1"/>
</dbReference>
<dbReference type="InterPro" id="IPR013783">
    <property type="entry name" value="Ig-like_fold"/>
</dbReference>
<comment type="caution">
    <text evidence="4">The sequence shown here is derived from an EMBL/GenBank/DDBJ whole genome shotgun (WGS) entry which is preliminary data.</text>
</comment>
<accession>A0A1B8TZM0</accession>
<keyword evidence="5" id="KW-1185">Reference proteome</keyword>
<dbReference type="SMART" id="SM00421">
    <property type="entry name" value="HTH_LUXR"/>
    <property type="match status" value="1"/>
</dbReference>
<evidence type="ECO:0000313" key="5">
    <source>
        <dbReference type="Proteomes" id="UP000092584"/>
    </source>
</evidence>
<dbReference type="Gene3D" id="2.60.40.10">
    <property type="entry name" value="Immunoglobulins"/>
    <property type="match status" value="1"/>
</dbReference>
<feature type="signal peptide" evidence="2">
    <location>
        <begin position="1"/>
        <end position="20"/>
    </location>
</feature>
<reference evidence="5" key="1">
    <citation type="submission" date="2016-02" db="EMBL/GenBank/DDBJ databases">
        <authorList>
            <person name="Shin S.-K."/>
            <person name="Yi H."/>
            <person name="Kim E."/>
        </authorList>
    </citation>
    <scope>NUCLEOTIDE SEQUENCE [LARGE SCALE GENOMIC DNA]</scope>
    <source>
        <strain evidence="5">LPB0003</strain>
    </source>
</reference>
<gene>
    <name evidence="4" type="ORF">LPB3_04695</name>
</gene>
<evidence type="ECO:0000256" key="1">
    <source>
        <dbReference type="SAM" id="Phobius"/>
    </source>
</evidence>
<dbReference type="SUPFAM" id="SSF46894">
    <property type="entry name" value="C-terminal effector domain of the bipartite response regulators"/>
    <property type="match status" value="1"/>
</dbReference>
<feature type="transmembrane region" description="Helical" evidence="1">
    <location>
        <begin position="731"/>
        <end position="752"/>
    </location>
</feature>
<sequence length="933" mass="108272">MIKKISIFFIAFFISCPLFLSQEVPPISTFSAEDYGAENQNWAISQSSNKYIYVANNKGLLEFNGADWQLYTTPNETIMRSVKSFKEKIYTGFYMDFGFWEKNEFGFLEFTSIAQEKGVKMIEDEQIWEIAELDGWMIFKSLQRIYLYNLETKNLKIIESEKNLTKLSKVENIIYFQELGKGVFMIENGVPKLISNDAVLKENKIVAFFLKDDKLFFLTQKNGFYYLADNELKKWKITADEFLSKKTIYSAKQLKTGNIVLGSIANGLIKLDKDGNILYYITQGSGLSNNTVLTIFEDVDSNIWLGLDNGINTINFNSPFKSFVKRTNFWGTIYASIVFEDNLYLGTNQGLYFKRKNSDDEFEFVNNTQGQVWNLQEVNNTLFCSHDSGTFVVNDNNATLIKGIDGTWSVSKIDDNTIIQGSYDGLYILKKTNDSWVLRNKIDGFSTSSKYFVLKDLKNIFVNHEYKGVFKLKVDEDFRNVTEIIKDTSVQKGIHSSLIQYKNDILYASKNGVFKYSEKEDRFQKDSVFSKLIPKDTFLSAKLIFDNENNKLWSFTKNDIRYFTPGKFSKKPDLEIIPINRTMQKGASGYENMISLDDKKYLIGTSDGYLTLDLNKIVEPKDFVIQINRIFNNETDKAQKKISLLEPKVFTNLENNFEFSYSVTNYHKTSSIQYQYLLEGLNSKWSKLSKNNYLLFENLPFGDYTFKVRASIDNKLSDNVAEYSFTIAKPWYLSNVFIGIYIISLIVLFYTLHIASKSYYKRQREELLQKTQRKLALKELESSQKIIKLNNDKLRSDIESKNRELATSTMSIIKKNEFLNTIKTELISKGNTSIDKVVKIIDKNLNNTDDWKMFQEAFNNADKKFLKKIKSKHPELTPNDLRLCAYLRLNLASKEIAPLLNISPRSVEVKRYRLRKKMDLPHDENLTNYILEI</sequence>
<dbReference type="InterPro" id="IPR015943">
    <property type="entry name" value="WD40/YVTN_repeat-like_dom_sf"/>
</dbReference>
<keyword evidence="2" id="KW-0732">Signal</keyword>
<feature type="chain" id="PRO_5008615799" evidence="2">
    <location>
        <begin position="21"/>
        <end position="933"/>
    </location>
</feature>
<dbReference type="OrthoDB" id="1090267at2"/>
<evidence type="ECO:0000256" key="2">
    <source>
        <dbReference type="SAM" id="SignalP"/>
    </source>
</evidence>
<dbReference type="STRING" id="1774273.LPB03_00410"/>
<dbReference type="Gene3D" id="1.10.10.10">
    <property type="entry name" value="Winged helix-like DNA-binding domain superfamily/Winged helix DNA-binding domain"/>
    <property type="match status" value="1"/>
</dbReference>
<dbReference type="AlphaFoldDB" id="A0A1B8TZM0"/>
<dbReference type="PROSITE" id="PS51257">
    <property type="entry name" value="PROKAR_LIPOPROTEIN"/>
    <property type="match status" value="1"/>
</dbReference>
<feature type="domain" description="HTH luxR-type" evidence="3">
    <location>
        <begin position="873"/>
        <end position="930"/>
    </location>
</feature>
<evidence type="ECO:0000259" key="3">
    <source>
        <dbReference type="SMART" id="SM00421"/>
    </source>
</evidence>
<dbReference type="GO" id="GO:0006355">
    <property type="term" value="P:regulation of DNA-templated transcription"/>
    <property type="evidence" value="ECO:0007669"/>
    <property type="project" value="InterPro"/>
</dbReference>
<proteinExistence type="predicted"/>
<name>A0A1B8TZM0_9FLAO</name>
<protein>
    <submittedName>
        <fullName evidence="4">LuxR family transcriptional regulator</fullName>
    </submittedName>
</protein>
<dbReference type="GO" id="GO:0003677">
    <property type="term" value="F:DNA binding"/>
    <property type="evidence" value="ECO:0007669"/>
    <property type="project" value="InterPro"/>
</dbReference>
<dbReference type="InterPro" id="IPR036388">
    <property type="entry name" value="WH-like_DNA-bd_sf"/>
</dbReference>
<dbReference type="Gene3D" id="2.130.10.10">
    <property type="entry name" value="YVTN repeat-like/Quinoprotein amine dehydrogenase"/>
    <property type="match status" value="2"/>
</dbReference>
<dbReference type="InterPro" id="IPR011123">
    <property type="entry name" value="Y_Y_Y"/>
</dbReference>
<dbReference type="KEGG" id="pob:LPB03_00410"/>
<keyword evidence="1" id="KW-0812">Transmembrane</keyword>